<sequence length="86" mass="9550">MLHHLTVTAQHSPELLERVLRVMRHRGFSVQNMQMNLDSDNQQVELHVAVASERAIALLTAQLTKLIGVTAVSLTDRTAEPKLAVV</sequence>
<dbReference type="EC" id="2.2.1.6" evidence="2"/>
<dbReference type="Proteomes" id="UP001201273">
    <property type="component" value="Unassembled WGS sequence"/>
</dbReference>
<keyword evidence="3" id="KW-1185">Reference proteome</keyword>
<dbReference type="InterPro" id="IPR045865">
    <property type="entry name" value="ACT-like_dom_sf"/>
</dbReference>
<comment type="caution">
    <text evidence="2">The sequence shown here is derived from an EMBL/GenBank/DDBJ whole genome shotgun (WGS) entry which is preliminary data.</text>
</comment>
<evidence type="ECO:0000313" key="3">
    <source>
        <dbReference type="Proteomes" id="UP001201273"/>
    </source>
</evidence>
<organism evidence="2 3">
    <name type="scientific">Motilimonas cestriensis</name>
    <dbReference type="NCBI Taxonomy" id="2742685"/>
    <lineage>
        <taxon>Bacteria</taxon>
        <taxon>Pseudomonadati</taxon>
        <taxon>Pseudomonadota</taxon>
        <taxon>Gammaproteobacteria</taxon>
        <taxon>Alteromonadales</taxon>
        <taxon>Alteromonadales genera incertae sedis</taxon>
        <taxon>Motilimonas</taxon>
    </lineage>
</organism>
<dbReference type="NCBIfam" id="NF008362">
    <property type="entry name" value="PRK11152.1"/>
    <property type="match status" value="1"/>
</dbReference>
<dbReference type="EMBL" id="JAIMJA010000004">
    <property type="protein sequence ID" value="MCE2594117.1"/>
    <property type="molecule type" value="Genomic_DNA"/>
</dbReference>
<evidence type="ECO:0000313" key="2">
    <source>
        <dbReference type="EMBL" id="MCE2594117.1"/>
    </source>
</evidence>
<proteinExistence type="predicted"/>
<dbReference type="Gene3D" id="3.30.70.260">
    <property type="match status" value="1"/>
</dbReference>
<reference evidence="2 3" key="1">
    <citation type="journal article" date="2022" name="Environ. Microbiol. Rep.">
        <title>Eco-phylogenetic analyses reveal divergent evolution of vitamin B12 metabolism in the marine bacterial family 'Psychromonadaceae'.</title>
        <authorList>
            <person name="Jin X."/>
            <person name="Yang Y."/>
            <person name="Cao H."/>
            <person name="Gao B."/>
            <person name="Zhao Z."/>
        </authorList>
    </citation>
    <scope>NUCLEOTIDE SEQUENCE [LARGE SCALE GENOMIC DNA]</scope>
    <source>
        <strain evidence="2 3">MKS20</strain>
    </source>
</reference>
<dbReference type="InterPro" id="IPR002912">
    <property type="entry name" value="ACT_dom"/>
</dbReference>
<dbReference type="RefSeq" id="WP_233051700.1">
    <property type="nucleotide sequence ID" value="NZ_JAIMJA010000004.1"/>
</dbReference>
<keyword evidence="2" id="KW-0808">Transferase</keyword>
<protein>
    <submittedName>
        <fullName evidence="2">Acetolactate synthase 2 small subunit</fullName>
        <ecNumber evidence="2">2.2.1.6</ecNumber>
    </submittedName>
</protein>
<dbReference type="PROSITE" id="PS51671">
    <property type="entry name" value="ACT"/>
    <property type="match status" value="1"/>
</dbReference>
<evidence type="ECO:0000259" key="1">
    <source>
        <dbReference type="PROSITE" id="PS51671"/>
    </source>
</evidence>
<accession>A0ABS8W7N1</accession>
<dbReference type="SUPFAM" id="SSF55021">
    <property type="entry name" value="ACT-like"/>
    <property type="match status" value="1"/>
</dbReference>
<name>A0ABS8W7N1_9GAMM</name>
<dbReference type="GO" id="GO:0003984">
    <property type="term" value="F:acetolactate synthase activity"/>
    <property type="evidence" value="ECO:0007669"/>
    <property type="project" value="UniProtKB-EC"/>
</dbReference>
<feature type="domain" description="ACT" evidence="1">
    <location>
        <begin position="4"/>
        <end position="77"/>
    </location>
</feature>
<gene>
    <name evidence="2" type="primary">ilvM</name>
    <name evidence="2" type="ORF">K6Y31_04740</name>
</gene>
<dbReference type="Pfam" id="PF13710">
    <property type="entry name" value="ACT_5"/>
    <property type="match status" value="1"/>
</dbReference>